<dbReference type="Pfam" id="PF12790">
    <property type="entry name" value="T6SS-SciN"/>
    <property type="match status" value="1"/>
</dbReference>
<keyword evidence="1" id="KW-0732">Signal</keyword>
<gene>
    <name evidence="2" type="ORF">VPAL9027_02288</name>
</gene>
<accession>A0A1R4B5Z2</accession>
<feature type="signal peptide" evidence="1">
    <location>
        <begin position="1"/>
        <end position="21"/>
    </location>
</feature>
<dbReference type="PANTHER" id="PTHR37625">
    <property type="entry name" value="OUTER MEMBRANE LIPOPROTEIN-RELATED"/>
    <property type="match status" value="1"/>
</dbReference>
<evidence type="ECO:0000256" key="1">
    <source>
        <dbReference type="SAM" id="SignalP"/>
    </source>
</evidence>
<dbReference type="Proteomes" id="UP000189475">
    <property type="component" value="Unassembled WGS sequence"/>
</dbReference>
<dbReference type="InterPro" id="IPR038706">
    <property type="entry name" value="Type_VI_SciN-like_sf"/>
</dbReference>
<dbReference type="AlphaFoldDB" id="A0A1R4B5Z2"/>
<dbReference type="RefSeq" id="WP_077314679.1">
    <property type="nucleotide sequence ID" value="NZ_AP024888.1"/>
</dbReference>
<name>A0A1R4B5Z2_9VIBR</name>
<dbReference type="STRING" id="1918946.VPAL9027_02288"/>
<dbReference type="EMBL" id="FUFT01000005">
    <property type="protein sequence ID" value="SJL84306.1"/>
    <property type="molecule type" value="Genomic_DNA"/>
</dbReference>
<dbReference type="PANTHER" id="PTHR37625:SF5">
    <property type="entry name" value="LIPOPROTEIN"/>
    <property type="match status" value="1"/>
</dbReference>
<sequence>MKKLLLLLFPLLVLTACSSGSSESESEQANNPAKQQTKVTFSLVADEGVNPSIWGEASPIEIQVFELQDDSMFMSADYDQLKNDYEDALKSNYVKSYDYVLMPGQFKFVDSIPISKETHYIGVVAHFADPELSEWKKAVKVINKGRVYHLLMLFKDYNVKLKRVE</sequence>
<evidence type="ECO:0000313" key="3">
    <source>
        <dbReference type="Proteomes" id="UP000189475"/>
    </source>
</evidence>
<proteinExistence type="predicted"/>
<keyword evidence="3" id="KW-1185">Reference proteome</keyword>
<dbReference type="OrthoDB" id="8655355at2"/>
<organism evidence="2 3">
    <name type="scientific">Vibrio palustris</name>
    <dbReference type="NCBI Taxonomy" id="1918946"/>
    <lineage>
        <taxon>Bacteria</taxon>
        <taxon>Pseudomonadati</taxon>
        <taxon>Pseudomonadota</taxon>
        <taxon>Gammaproteobacteria</taxon>
        <taxon>Vibrionales</taxon>
        <taxon>Vibrionaceae</taxon>
        <taxon>Vibrio</taxon>
    </lineage>
</organism>
<feature type="chain" id="PRO_5012345264" evidence="1">
    <location>
        <begin position="22"/>
        <end position="165"/>
    </location>
</feature>
<dbReference type="InterPro" id="IPR017734">
    <property type="entry name" value="T6SS_SciN"/>
</dbReference>
<evidence type="ECO:0000313" key="2">
    <source>
        <dbReference type="EMBL" id="SJL84306.1"/>
    </source>
</evidence>
<dbReference type="PROSITE" id="PS51257">
    <property type="entry name" value="PROKAR_LIPOPROTEIN"/>
    <property type="match status" value="1"/>
</dbReference>
<protein>
    <submittedName>
        <fullName evidence="2">Type VI secretion lipoprotein</fullName>
    </submittedName>
</protein>
<reference evidence="2 3" key="1">
    <citation type="submission" date="2017-02" db="EMBL/GenBank/DDBJ databases">
        <authorList>
            <person name="Peterson S.W."/>
        </authorList>
    </citation>
    <scope>NUCLEOTIDE SEQUENCE [LARGE SCALE GENOMIC DNA]</scope>
    <source>
        <strain evidence="2 3">CECT 9027</strain>
    </source>
</reference>
<keyword evidence="2" id="KW-0449">Lipoprotein</keyword>
<dbReference type="NCBIfam" id="TIGR03352">
    <property type="entry name" value="VI_chp_3"/>
    <property type="match status" value="1"/>
</dbReference>
<dbReference type="Gene3D" id="2.60.40.4150">
    <property type="entry name" value="Type VI secretion system, lipoprotein SciN"/>
    <property type="match status" value="1"/>
</dbReference>